<evidence type="ECO:0000256" key="2">
    <source>
        <dbReference type="ARBA" id="ARBA00004687"/>
    </source>
</evidence>
<protein>
    <submittedName>
        <fullName evidence="11">Uncharacterized protein</fullName>
    </submittedName>
</protein>
<keyword evidence="8 10" id="KW-1133">Transmembrane helix</keyword>
<proteinExistence type="predicted"/>
<evidence type="ECO:0000256" key="8">
    <source>
        <dbReference type="ARBA" id="ARBA00022989"/>
    </source>
</evidence>
<dbReference type="PANTHER" id="PTHR12468">
    <property type="entry name" value="GPI MANNOSYLTRANSFERASE 2"/>
    <property type="match status" value="1"/>
</dbReference>
<feature type="transmembrane region" description="Helical" evidence="10">
    <location>
        <begin position="393"/>
        <end position="413"/>
    </location>
</feature>
<evidence type="ECO:0000313" key="11">
    <source>
        <dbReference type="EMBL" id="NHO54897.1"/>
    </source>
</evidence>
<dbReference type="GO" id="GO:0000009">
    <property type="term" value="F:alpha-1,6-mannosyltransferase activity"/>
    <property type="evidence" value="ECO:0007669"/>
    <property type="project" value="InterPro"/>
</dbReference>
<keyword evidence="12" id="KW-1185">Reference proteome</keyword>
<evidence type="ECO:0000256" key="5">
    <source>
        <dbReference type="ARBA" id="ARBA00022679"/>
    </source>
</evidence>
<dbReference type="GO" id="GO:0016020">
    <property type="term" value="C:membrane"/>
    <property type="evidence" value="ECO:0007669"/>
    <property type="project" value="GOC"/>
</dbReference>
<keyword evidence="6 10" id="KW-0812">Transmembrane</keyword>
<evidence type="ECO:0000256" key="3">
    <source>
        <dbReference type="ARBA" id="ARBA00022502"/>
    </source>
</evidence>
<evidence type="ECO:0000256" key="1">
    <source>
        <dbReference type="ARBA" id="ARBA00004477"/>
    </source>
</evidence>
<feature type="transmembrane region" description="Helical" evidence="10">
    <location>
        <begin position="165"/>
        <end position="182"/>
    </location>
</feature>
<keyword evidence="9 10" id="KW-0472">Membrane</keyword>
<keyword evidence="5" id="KW-0808">Transferase</keyword>
<keyword evidence="4" id="KW-0328">Glycosyltransferase</keyword>
<gene>
    <name evidence="11" type="ORF">GOB87_13230</name>
</gene>
<feature type="transmembrane region" description="Helical" evidence="10">
    <location>
        <begin position="188"/>
        <end position="206"/>
    </location>
</feature>
<evidence type="ECO:0000256" key="6">
    <source>
        <dbReference type="ARBA" id="ARBA00022692"/>
    </source>
</evidence>
<evidence type="ECO:0000256" key="10">
    <source>
        <dbReference type="SAM" id="Phobius"/>
    </source>
</evidence>
<reference evidence="11" key="1">
    <citation type="submission" date="2019-11" db="EMBL/GenBank/DDBJ databases">
        <title>Description of new Acetobacter species.</title>
        <authorList>
            <person name="Cleenwerck I."/>
            <person name="Sombolestani A.S."/>
        </authorList>
    </citation>
    <scope>NUCLEOTIDE SEQUENCE</scope>
    <source>
        <strain evidence="11">LMG 1626</strain>
    </source>
</reference>
<evidence type="ECO:0000256" key="9">
    <source>
        <dbReference type="ARBA" id="ARBA00023136"/>
    </source>
</evidence>
<keyword evidence="7" id="KW-0256">Endoplasmic reticulum</keyword>
<dbReference type="GO" id="GO:0031501">
    <property type="term" value="C:mannosyltransferase complex"/>
    <property type="evidence" value="ECO:0007669"/>
    <property type="project" value="TreeGrafter"/>
</dbReference>
<accession>A0A967B6S3</accession>
<evidence type="ECO:0000256" key="4">
    <source>
        <dbReference type="ARBA" id="ARBA00022676"/>
    </source>
</evidence>
<feature type="transmembrane region" description="Helical" evidence="10">
    <location>
        <begin position="213"/>
        <end position="241"/>
    </location>
</feature>
<organism evidence="11 12">
    <name type="scientific">Acetobacter estunensis</name>
    <dbReference type="NCBI Taxonomy" id="104097"/>
    <lineage>
        <taxon>Bacteria</taxon>
        <taxon>Pseudomonadati</taxon>
        <taxon>Pseudomonadota</taxon>
        <taxon>Alphaproteobacteria</taxon>
        <taxon>Acetobacterales</taxon>
        <taxon>Acetobacteraceae</taxon>
        <taxon>Acetobacter</taxon>
    </lineage>
</organism>
<dbReference type="GO" id="GO:0006506">
    <property type="term" value="P:GPI anchor biosynthetic process"/>
    <property type="evidence" value="ECO:0007669"/>
    <property type="project" value="UniProtKB-KW"/>
</dbReference>
<dbReference type="GO" id="GO:0004376">
    <property type="term" value="F:GPI mannosyltransferase activity"/>
    <property type="evidence" value="ECO:0007669"/>
    <property type="project" value="InterPro"/>
</dbReference>
<dbReference type="PANTHER" id="PTHR12468:SF2">
    <property type="entry name" value="GPI MANNOSYLTRANSFERASE 2"/>
    <property type="match status" value="1"/>
</dbReference>
<dbReference type="InterPro" id="IPR007315">
    <property type="entry name" value="PIG-V/Gpi18"/>
</dbReference>
<sequence>MQTTHPNKSHSRTFFHRTIGTQRRMSHVIEKFLFRPLRNLANKSYLGFALIILGGCIVSLVISALLALPWGGLTSASCRWDCVWYDDIVKDGYPKLPHFSDRQHLGRWVGHAGLASWAFFPLFPLLASLVTHITALSTHASELAVNFALWPVLILLCYKDISLRGLHVGRLLFALFFLLYPFNIWYSAQYSEAIYGTLLMAAITALRSQNVNLAAFVCFLLALSRPTGFLMAMCLAIWWFLKNHSSNDMPASAQRPLLHLAANPRLSDSLLLIAAGGAGLSCFVLYLFHLMGDGFAFAHIQIGWNRRFRFFPLHIIHALGHKHQFQYGIYALLAFPLLWKMWARKWFLNAALVSATAILACSSGAQSIERFVFGNPLTIEFLACATLGRSRRFIMTTLAIMACLHVLASILWFKESRWLV</sequence>
<evidence type="ECO:0000256" key="7">
    <source>
        <dbReference type="ARBA" id="ARBA00022824"/>
    </source>
</evidence>
<dbReference type="EMBL" id="WOTH01000037">
    <property type="protein sequence ID" value="NHO54897.1"/>
    <property type="molecule type" value="Genomic_DNA"/>
</dbReference>
<feature type="transmembrane region" description="Helical" evidence="10">
    <location>
        <begin position="108"/>
        <end position="127"/>
    </location>
</feature>
<feature type="transmembrane region" description="Helical" evidence="10">
    <location>
        <begin position="45"/>
        <end position="70"/>
    </location>
</feature>
<name>A0A967B6S3_9PROT</name>
<dbReference type="AlphaFoldDB" id="A0A967B6S3"/>
<comment type="pathway">
    <text evidence="2">Glycolipid biosynthesis; glycosylphosphatidylinositol-anchor biosynthesis.</text>
</comment>
<feature type="transmembrane region" description="Helical" evidence="10">
    <location>
        <begin position="270"/>
        <end position="288"/>
    </location>
</feature>
<keyword evidence="3" id="KW-0337">GPI-anchor biosynthesis</keyword>
<comment type="subcellular location">
    <subcellularLocation>
        <location evidence="1">Endoplasmic reticulum membrane</location>
        <topology evidence="1">Multi-pass membrane protein</topology>
    </subcellularLocation>
</comment>
<feature type="transmembrane region" description="Helical" evidence="10">
    <location>
        <begin position="346"/>
        <end position="365"/>
    </location>
</feature>
<evidence type="ECO:0000313" key="12">
    <source>
        <dbReference type="Proteomes" id="UP000597459"/>
    </source>
</evidence>
<comment type="caution">
    <text evidence="11">The sequence shown here is derived from an EMBL/GenBank/DDBJ whole genome shotgun (WGS) entry which is preliminary data.</text>
</comment>
<dbReference type="Proteomes" id="UP000597459">
    <property type="component" value="Unassembled WGS sequence"/>
</dbReference>